<proteinExistence type="predicted"/>
<dbReference type="HOGENOM" id="CLU_011106_1_2_2"/>
<dbReference type="InterPro" id="IPR006073">
    <property type="entry name" value="GTP-bd"/>
</dbReference>
<evidence type="ECO:0000256" key="2">
    <source>
        <dbReference type="ARBA" id="ARBA00023134"/>
    </source>
</evidence>
<dbReference type="KEGG" id="mvo:Mvol_0625"/>
<feature type="domain" description="CP-type G" evidence="4">
    <location>
        <begin position="10"/>
        <end position="214"/>
    </location>
</feature>
<dbReference type="Proteomes" id="UP000007722">
    <property type="component" value="Chromosome"/>
</dbReference>
<dbReference type="STRING" id="456320.Mvol_0625"/>
<dbReference type="AlphaFoldDB" id="D7DT24"/>
<keyword evidence="6" id="KW-1185">Reference proteome</keyword>
<name>D7DT24_METV3</name>
<keyword evidence="1" id="KW-0547">Nucleotide-binding</keyword>
<feature type="compositionally biased region" description="Basic and acidic residues" evidence="3">
    <location>
        <begin position="330"/>
        <end position="354"/>
    </location>
</feature>
<dbReference type="PROSITE" id="PS51721">
    <property type="entry name" value="G_CP"/>
    <property type="match status" value="1"/>
</dbReference>
<feature type="region of interest" description="Disordered" evidence="3">
    <location>
        <begin position="330"/>
        <end position="362"/>
    </location>
</feature>
<evidence type="ECO:0000313" key="5">
    <source>
        <dbReference type="EMBL" id="ADI36284.1"/>
    </source>
</evidence>
<dbReference type="FunCoup" id="D7DT24">
    <property type="interactions" value="137"/>
</dbReference>
<dbReference type="InterPro" id="IPR000795">
    <property type="entry name" value="T_Tr_GTP-bd_dom"/>
</dbReference>
<dbReference type="EMBL" id="CP002057">
    <property type="protein sequence ID" value="ADI36284.1"/>
    <property type="molecule type" value="Genomic_DNA"/>
</dbReference>
<reference evidence="5 6" key="1">
    <citation type="submission" date="2010-05" db="EMBL/GenBank/DDBJ databases">
        <title>Complete sequence of Methanococcus voltae A3.</title>
        <authorList>
            <consortium name="US DOE Joint Genome Institute"/>
            <person name="Lucas S."/>
            <person name="Copeland A."/>
            <person name="Lapidus A."/>
            <person name="Cheng J.-F."/>
            <person name="Bruce D."/>
            <person name="Goodwin L."/>
            <person name="Pitluck S."/>
            <person name="Lowry S."/>
            <person name="Clum A."/>
            <person name="Land M."/>
            <person name="Hauser L."/>
            <person name="Kyrpides N."/>
            <person name="Mikhailova N."/>
            <person name="Whitman W.B."/>
            <person name="Woyke T."/>
        </authorList>
    </citation>
    <scope>NUCLEOTIDE SEQUENCE [LARGE SCALE GENOMIC DNA]</scope>
    <source>
        <strain evidence="6">ATCC BAA-1334 / A3</strain>
    </source>
</reference>
<dbReference type="InterPro" id="IPR023179">
    <property type="entry name" value="GTP-bd_ortho_bundle_sf"/>
</dbReference>
<dbReference type="SUPFAM" id="SSF52540">
    <property type="entry name" value="P-loop containing nucleoside triphosphate hydrolases"/>
    <property type="match status" value="1"/>
</dbReference>
<dbReference type="PANTHER" id="PTHR11089:SF30">
    <property type="entry name" value="GUANINE NUCLEOTIDE-BINDING PROTEIN-LIKE 3 HOMOLOG"/>
    <property type="match status" value="1"/>
</dbReference>
<sequence length="472" mass="53378">MEKKKSTFRISTKLKVKGIISECDVILLVIDARDPETTRNYDLESTIIHKGKKLIYVLNKADLVPKEILEMWKKKFMAENPNSSVVFVSATQKLGTKILRDEIKLYIYSNVKNKSKNDNKNDNKEDNKDNNKNDKNDNINKKIHNSNSKNSSSKVVGTVGIVGYPNVGKSSIINSLTGKKSARSGLVAGLTVGEQWIKLTKDIKLLDTPGIIEPNDDDELIISGALRFEKSKNITSPAIKILQRLQKFDNTILNEYYKIDELKDIPAEKIDEEIIELIGKKLNYLSKGGITDINRASRSIIVDFQSGKLNYYKKDKLAINTNDKSIKESFEKSGTDSVKSSRNEPITNDDKGVKNDVSSLKSGVNDSEEKKLIFKCLNECMLVEDAKQAIMHLEKIPEIINLDLRTGRYKRKKILACEKIYDSYVLVSVGERTKDTGRKRMQEFADKYGIELYSEAFKKIGNNNIYIGIGEI</sequence>
<dbReference type="GO" id="GO:0003924">
    <property type="term" value="F:GTPase activity"/>
    <property type="evidence" value="ECO:0007669"/>
    <property type="project" value="InterPro"/>
</dbReference>
<dbReference type="Pfam" id="PF01926">
    <property type="entry name" value="MMR_HSR1"/>
    <property type="match status" value="1"/>
</dbReference>
<organism evidence="5 6">
    <name type="scientific">Methanococcus voltae (strain ATCC BAA-1334 / A3)</name>
    <dbReference type="NCBI Taxonomy" id="456320"/>
    <lineage>
        <taxon>Archaea</taxon>
        <taxon>Methanobacteriati</taxon>
        <taxon>Methanobacteriota</taxon>
        <taxon>Methanomada group</taxon>
        <taxon>Methanococci</taxon>
        <taxon>Methanococcales</taxon>
        <taxon>Methanococcaceae</taxon>
        <taxon>Methanococcus</taxon>
    </lineage>
</organism>
<dbReference type="InterPro" id="IPR050755">
    <property type="entry name" value="TRAFAC_YlqF/YawG_RiboMat"/>
</dbReference>
<dbReference type="PRINTS" id="PR00326">
    <property type="entry name" value="GTP1OBG"/>
</dbReference>
<dbReference type="PANTHER" id="PTHR11089">
    <property type="entry name" value="GTP-BINDING PROTEIN-RELATED"/>
    <property type="match status" value="1"/>
</dbReference>
<dbReference type="Gene3D" id="1.10.1580.10">
    <property type="match status" value="1"/>
</dbReference>
<feature type="compositionally biased region" description="Basic and acidic residues" evidence="3">
    <location>
        <begin position="115"/>
        <end position="140"/>
    </location>
</feature>
<evidence type="ECO:0000256" key="1">
    <source>
        <dbReference type="ARBA" id="ARBA00022741"/>
    </source>
</evidence>
<evidence type="ECO:0000256" key="3">
    <source>
        <dbReference type="SAM" id="MobiDB-lite"/>
    </source>
</evidence>
<feature type="compositionally biased region" description="Low complexity" evidence="3">
    <location>
        <begin position="145"/>
        <end position="154"/>
    </location>
</feature>
<dbReference type="Pfam" id="PF00009">
    <property type="entry name" value="GTP_EFTU"/>
    <property type="match status" value="1"/>
</dbReference>
<dbReference type="Gene3D" id="3.40.50.300">
    <property type="entry name" value="P-loop containing nucleotide triphosphate hydrolases"/>
    <property type="match status" value="1"/>
</dbReference>
<accession>D7DT24</accession>
<feature type="region of interest" description="Disordered" evidence="3">
    <location>
        <begin position="114"/>
        <end position="154"/>
    </location>
</feature>
<evidence type="ECO:0000313" key="6">
    <source>
        <dbReference type="Proteomes" id="UP000007722"/>
    </source>
</evidence>
<dbReference type="InParanoid" id="D7DT24"/>
<dbReference type="GO" id="GO:0005525">
    <property type="term" value="F:GTP binding"/>
    <property type="evidence" value="ECO:0007669"/>
    <property type="project" value="UniProtKB-KW"/>
</dbReference>
<keyword evidence="2" id="KW-0342">GTP-binding</keyword>
<protein>
    <submittedName>
        <fullName evidence="5">GTP-binding protein HSR1-related protein</fullName>
    </submittedName>
</protein>
<evidence type="ECO:0000259" key="4">
    <source>
        <dbReference type="PROSITE" id="PS51721"/>
    </source>
</evidence>
<gene>
    <name evidence="5" type="ordered locus">Mvol_0625</name>
</gene>
<dbReference type="eggNOG" id="arCOG00350">
    <property type="taxonomic scope" value="Archaea"/>
</dbReference>
<dbReference type="InterPro" id="IPR030378">
    <property type="entry name" value="G_CP_dom"/>
</dbReference>
<dbReference type="InterPro" id="IPR027417">
    <property type="entry name" value="P-loop_NTPase"/>
</dbReference>